<feature type="coiled-coil region" evidence="4">
    <location>
        <begin position="96"/>
        <end position="123"/>
    </location>
</feature>
<dbReference type="InterPro" id="IPR000551">
    <property type="entry name" value="MerR-type_HTH_dom"/>
</dbReference>
<dbReference type="GO" id="GO:0003677">
    <property type="term" value="F:DNA binding"/>
    <property type="evidence" value="ECO:0007669"/>
    <property type="project" value="UniProtKB-KW"/>
</dbReference>
<dbReference type="InterPro" id="IPR009061">
    <property type="entry name" value="DNA-bd_dom_put_sf"/>
</dbReference>
<keyword evidence="4" id="KW-0175">Coiled coil</keyword>
<evidence type="ECO:0000256" key="4">
    <source>
        <dbReference type="SAM" id="Coils"/>
    </source>
</evidence>
<evidence type="ECO:0000256" key="3">
    <source>
        <dbReference type="ARBA" id="ARBA00023163"/>
    </source>
</evidence>
<dbReference type="SMART" id="SM00422">
    <property type="entry name" value="HTH_MERR"/>
    <property type="match status" value="1"/>
</dbReference>
<dbReference type="PROSITE" id="PS00552">
    <property type="entry name" value="HTH_MERR_1"/>
    <property type="match status" value="1"/>
</dbReference>
<name>A0ABV0LEC0_9PSEU</name>
<dbReference type="PANTHER" id="PTHR30204">
    <property type="entry name" value="REDOX-CYCLING DRUG-SENSING TRANSCRIPTIONAL ACTIVATOR SOXR"/>
    <property type="match status" value="1"/>
</dbReference>
<keyword evidence="7" id="KW-1185">Reference proteome</keyword>
<evidence type="ECO:0000313" key="6">
    <source>
        <dbReference type="EMBL" id="MEQ0560259.1"/>
    </source>
</evidence>
<keyword evidence="2 6" id="KW-0238">DNA-binding</keyword>
<dbReference type="PROSITE" id="PS50937">
    <property type="entry name" value="HTH_MERR_2"/>
    <property type="match status" value="1"/>
</dbReference>
<dbReference type="PANTHER" id="PTHR30204:SF97">
    <property type="entry name" value="MERR FAMILY REGULATORY PROTEIN"/>
    <property type="match status" value="1"/>
</dbReference>
<comment type="caution">
    <text evidence="6">The sequence shown here is derived from an EMBL/GenBank/DDBJ whole genome shotgun (WGS) entry which is preliminary data.</text>
</comment>
<dbReference type="Pfam" id="PF00376">
    <property type="entry name" value="MerR"/>
    <property type="match status" value="1"/>
</dbReference>
<keyword evidence="3" id="KW-0804">Transcription</keyword>
<dbReference type="RefSeq" id="WP_348950990.1">
    <property type="nucleotide sequence ID" value="NZ_JBDZYD010000005.1"/>
</dbReference>
<protein>
    <submittedName>
        <fullName evidence="6">MerR family DNA-binding transcriptional regulator</fullName>
    </submittedName>
</protein>
<evidence type="ECO:0000313" key="7">
    <source>
        <dbReference type="Proteomes" id="UP001440984"/>
    </source>
</evidence>
<dbReference type="Proteomes" id="UP001440984">
    <property type="component" value="Unassembled WGS sequence"/>
</dbReference>
<dbReference type="InterPro" id="IPR047057">
    <property type="entry name" value="MerR_fam"/>
</dbReference>
<gene>
    <name evidence="6" type="ORF">ABJI51_14320</name>
</gene>
<evidence type="ECO:0000259" key="5">
    <source>
        <dbReference type="PROSITE" id="PS50937"/>
    </source>
</evidence>
<organism evidence="6 7">
    <name type="scientific">Amycolatopsis melonis</name>
    <dbReference type="NCBI Taxonomy" id="3156488"/>
    <lineage>
        <taxon>Bacteria</taxon>
        <taxon>Bacillati</taxon>
        <taxon>Actinomycetota</taxon>
        <taxon>Actinomycetes</taxon>
        <taxon>Pseudonocardiales</taxon>
        <taxon>Pseudonocardiaceae</taxon>
        <taxon>Amycolatopsis</taxon>
    </lineage>
</organism>
<dbReference type="EMBL" id="JBDZYD010000005">
    <property type="protein sequence ID" value="MEQ0560259.1"/>
    <property type="molecule type" value="Genomic_DNA"/>
</dbReference>
<evidence type="ECO:0000256" key="2">
    <source>
        <dbReference type="ARBA" id="ARBA00023125"/>
    </source>
</evidence>
<dbReference type="Gene3D" id="1.10.1660.10">
    <property type="match status" value="1"/>
</dbReference>
<sequence>MSSSPGRQSTPSSAPGADADLLTIGELARRTGVTTVALRHYEEIGLLPAPVRVSGQRRYPGSAARLVGAILLFRDAGFTLAEQKALLAARHAGEWELLARRKLAELDEQIAKAQAAREAIEHGLRCPHEDITHCPHFDAGVTARLAGEPLARSHARLHE</sequence>
<dbReference type="PRINTS" id="PR00040">
    <property type="entry name" value="HTHMERR"/>
</dbReference>
<reference evidence="6 7" key="1">
    <citation type="submission" date="2024-05" db="EMBL/GenBank/DDBJ databases">
        <authorList>
            <person name="Zhao H."/>
            <person name="Xu Y."/>
            <person name="Lin S."/>
            <person name="Spain J.C."/>
            <person name="Zhou N.-Y."/>
        </authorList>
    </citation>
    <scope>NUCLEOTIDE SEQUENCE [LARGE SCALE GENOMIC DNA]</scope>
    <source>
        <strain evidence="6 7">NEAU-NG30</strain>
    </source>
</reference>
<keyword evidence="1" id="KW-0805">Transcription regulation</keyword>
<dbReference type="InterPro" id="IPR015358">
    <property type="entry name" value="Tscrpt_reg_MerR_DNA-bd"/>
</dbReference>
<accession>A0ABV0LEC0</accession>
<feature type="domain" description="HTH merR-type" evidence="5">
    <location>
        <begin position="21"/>
        <end position="89"/>
    </location>
</feature>
<dbReference type="SUPFAM" id="SSF46955">
    <property type="entry name" value="Putative DNA-binding domain"/>
    <property type="match status" value="1"/>
</dbReference>
<dbReference type="Pfam" id="PF09278">
    <property type="entry name" value="MerR-DNA-bind"/>
    <property type="match status" value="1"/>
</dbReference>
<proteinExistence type="predicted"/>
<evidence type="ECO:0000256" key="1">
    <source>
        <dbReference type="ARBA" id="ARBA00023015"/>
    </source>
</evidence>